<dbReference type="Proteomes" id="UP000075714">
    <property type="component" value="Unassembled WGS sequence"/>
</dbReference>
<comment type="caution">
    <text evidence="1">The sequence shown here is derived from an EMBL/GenBank/DDBJ whole genome shotgun (WGS) entry which is preliminary data.</text>
</comment>
<protein>
    <submittedName>
        <fullName evidence="1">Uncharacterized protein</fullName>
    </submittedName>
</protein>
<dbReference type="EMBL" id="LSYV01000106">
    <property type="protein sequence ID" value="KXZ43029.1"/>
    <property type="molecule type" value="Genomic_DNA"/>
</dbReference>
<keyword evidence="2" id="KW-1185">Reference proteome</keyword>
<reference evidence="2" key="1">
    <citation type="journal article" date="2016" name="Nat. Commun.">
        <title>The Gonium pectorale genome demonstrates co-option of cell cycle regulation during the evolution of multicellularity.</title>
        <authorList>
            <person name="Hanschen E.R."/>
            <person name="Marriage T.N."/>
            <person name="Ferris P.J."/>
            <person name="Hamaji T."/>
            <person name="Toyoda A."/>
            <person name="Fujiyama A."/>
            <person name="Neme R."/>
            <person name="Noguchi H."/>
            <person name="Minakuchi Y."/>
            <person name="Suzuki M."/>
            <person name="Kawai-Toyooka H."/>
            <person name="Smith D.R."/>
            <person name="Sparks H."/>
            <person name="Anderson J."/>
            <person name="Bakaric R."/>
            <person name="Luria V."/>
            <person name="Karger A."/>
            <person name="Kirschner M.W."/>
            <person name="Durand P.M."/>
            <person name="Michod R.E."/>
            <person name="Nozaki H."/>
            <person name="Olson B.J."/>
        </authorList>
    </citation>
    <scope>NUCLEOTIDE SEQUENCE [LARGE SCALE GENOMIC DNA]</scope>
    <source>
        <strain evidence="2">NIES-2863</strain>
    </source>
</reference>
<proteinExistence type="predicted"/>
<name>A0A150FZL6_GONPE</name>
<accession>A0A150FZL6</accession>
<organism evidence="1 2">
    <name type="scientific">Gonium pectorale</name>
    <name type="common">Green alga</name>
    <dbReference type="NCBI Taxonomy" id="33097"/>
    <lineage>
        <taxon>Eukaryota</taxon>
        <taxon>Viridiplantae</taxon>
        <taxon>Chlorophyta</taxon>
        <taxon>core chlorophytes</taxon>
        <taxon>Chlorophyceae</taxon>
        <taxon>CS clade</taxon>
        <taxon>Chlamydomonadales</taxon>
        <taxon>Volvocaceae</taxon>
        <taxon>Gonium</taxon>
    </lineage>
</organism>
<dbReference type="AlphaFoldDB" id="A0A150FZL6"/>
<sequence>MATPRWVVANFSQSPAPTGSRVSAVLLYVISLDPALASPITSVSLLVRAQGSVVTVAVPVYLASNGGNSTTTRSLACPALNRLAVNSSTLVIAGSGLGLASFRASTVVGVRVDVTSAAVANKQQLPQVAAIGLQLA</sequence>
<evidence type="ECO:0000313" key="2">
    <source>
        <dbReference type="Proteomes" id="UP000075714"/>
    </source>
</evidence>
<evidence type="ECO:0000313" key="1">
    <source>
        <dbReference type="EMBL" id="KXZ43029.1"/>
    </source>
</evidence>
<dbReference type="OrthoDB" id="545028at2759"/>
<gene>
    <name evidence="1" type="ORF">GPECTOR_106g123</name>
</gene>